<dbReference type="CDD" id="cd01650">
    <property type="entry name" value="RT_nLTR_like"/>
    <property type="match status" value="1"/>
</dbReference>
<dbReference type="SUPFAM" id="SSF56219">
    <property type="entry name" value="DNase I-like"/>
    <property type="match status" value="1"/>
</dbReference>
<feature type="domain" description="Reverse transcriptase" evidence="1">
    <location>
        <begin position="373"/>
        <end position="470"/>
    </location>
</feature>
<dbReference type="GeneID" id="109126369"/>
<dbReference type="RefSeq" id="XP_019085420.1">
    <property type="nucleotide sequence ID" value="XM_019229875.1"/>
</dbReference>
<dbReference type="PANTHER" id="PTHR46890:SF48">
    <property type="entry name" value="RNA-DIRECTED DNA POLYMERASE"/>
    <property type="match status" value="1"/>
</dbReference>
<name>A0ABM1QF82_CAMSA</name>
<evidence type="ECO:0000313" key="3">
    <source>
        <dbReference type="RefSeq" id="XP_019085420.1"/>
    </source>
</evidence>
<organism evidence="2 3">
    <name type="scientific">Camelina sativa</name>
    <name type="common">False flax</name>
    <name type="synonym">Myagrum sativum</name>
    <dbReference type="NCBI Taxonomy" id="90675"/>
    <lineage>
        <taxon>Eukaryota</taxon>
        <taxon>Viridiplantae</taxon>
        <taxon>Streptophyta</taxon>
        <taxon>Embryophyta</taxon>
        <taxon>Tracheophyta</taxon>
        <taxon>Spermatophyta</taxon>
        <taxon>Magnoliopsida</taxon>
        <taxon>eudicotyledons</taxon>
        <taxon>Gunneridae</taxon>
        <taxon>Pentapetalae</taxon>
        <taxon>rosids</taxon>
        <taxon>malvids</taxon>
        <taxon>Brassicales</taxon>
        <taxon>Brassicaceae</taxon>
        <taxon>Camelineae</taxon>
        <taxon>Camelina</taxon>
    </lineage>
</organism>
<evidence type="ECO:0000259" key="1">
    <source>
        <dbReference type="Pfam" id="PF00078"/>
    </source>
</evidence>
<reference evidence="3" key="2">
    <citation type="submission" date="2025-08" db="UniProtKB">
        <authorList>
            <consortium name="RefSeq"/>
        </authorList>
    </citation>
    <scope>IDENTIFICATION</scope>
    <source>
        <tissue evidence="3">Leaf</tissue>
    </source>
</reference>
<keyword evidence="2" id="KW-1185">Reference proteome</keyword>
<dbReference type="InterPro" id="IPR000477">
    <property type="entry name" value="RT_dom"/>
</dbReference>
<reference evidence="2" key="1">
    <citation type="journal article" date="2014" name="Nat. Commun.">
        <title>The emerging biofuel crop Camelina sativa retains a highly undifferentiated hexaploid genome structure.</title>
        <authorList>
            <person name="Kagale S."/>
            <person name="Koh C."/>
            <person name="Nixon J."/>
            <person name="Bollina V."/>
            <person name="Clarke W.E."/>
            <person name="Tuteja R."/>
            <person name="Spillane C."/>
            <person name="Robinson S.J."/>
            <person name="Links M.G."/>
            <person name="Clarke C."/>
            <person name="Higgins E.E."/>
            <person name="Huebert T."/>
            <person name="Sharpe A.G."/>
            <person name="Parkin I.A."/>
        </authorList>
    </citation>
    <scope>NUCLEOTIDE SEQUENCE [LARGE SCALE GENOMIC DNA]</scope>
    <source>
        <strain evidence="2">cv. DH55</strain>
    </source>
</reference>
<gene>
    <name evidence="3" type="primary">LOC109126369</name>
</gene>
<dbReference type="InterPro" id="IPR036691">
    <property type="entry name" value="Endo/exonu/phosph_ase_sf"/>
</dbReference>
<dbReference type="Proteomes" id="UP000694864">
    <property type="component" value="Chromosome 9"/>
</dbReference>
<dbReference type="PANTHER" id="PTHR46890">
    <property type="entry name" value="NON-LTR RETROLELEMENT REVERSE TRANSCRIPTASE-LIKE PROTEIN-RELATED"/>
    <property type="match status" value="1"/>
</dbReference>
<evidence type="ECO:0000313" key="2">
    <source>
        <dbReference type="Proteomes" id="UP000694864"/>
    </source>
</evidence>
<dbReference type="InterPro" id="IPR052343">
    <property type="entry name" value="Retrotransposon-Effector_Assoc"/>
</dbReference>
<proteinExistence type="predicted"/>
<dbReference type="Gene3D" id="3.60.10.10">
    <property type="entry name" value="Endonuclease/exonuclease/phosphatase"/>
    <property type="match status" value="1"/>
</dbReference>
<dbReference type="SUPFAM" id="SSF56672">
    <property type="entry name" value="DNA/RNA polymerases"/>
    <property type="match status" value="1"/>
</dbReference>
<protein>
    <submittedName>
        <fullName evidence="3">Uncharacterized protein LOC109126369</fullName>
    </submittedName>
</protein>
<sequence length="589" mass="67853">MDIGSFHVDPWFLIGDFNELVGNHEKQGGALRSASSFITFTSMLRHCGLLEFPCYGEQLSWRGNRCNNQVVRCRLDRALGNEDWHSFYPNSRVDYPEMIGSDHCPILATCLTRVGRRLRQFRFDKRWLGKEGIGDAFESGWNRTNNFRVPGFVDKIRNCRNSISWWRKNNVSSGPSLISSMKAALQEAKMDDSISQEEIREIERKLKEAYRDEEIYWQQKNRKFWLRVGDKNTNYFHASTKQRRVRNRIVGLFDTDNVWNESPKGMEHIATKYFEDLFKHSDSRGISEVLQEITPIITDSMNRDLTRGISEAEVRKALFAMHPEKTPGPDGMTALFFQRFWYSLKGDLVALIREFFRTGGFDPRLNETNICLIPKVDRSQRMAEFRPINLCNVSYKIISKVLCFRLKRFLPLLVSETQSAFVSGRLITDNILVAQEMFHGLNTNRRCNSEFLAFKTDMSKAYDRVEWDFLEAAEREKRLTDIKIASGSPTVSHLLFADDSLFFCKAEATECQTVMEIISNYGKASGQEVNLDKSSIMFGKKVPPKKRDLLKSVIGISKEGSMGSYLGIPESLQGSKTRVFGNVKDRMDD</sequence>
<dbReference type="InterPro" id="IPR043502">
    <property type="entry name" value="DNA/RNA_pol_sf"/>
</dbReference>
<accession>A0ABM1QF82</accession>
<dbReference type="Pfam" id="PF00078">
    <property type="entry name" value="RVT_1"/>
    <property type="match status" value="1"/>
</dbReference>